<feature type="transmembrane region" description="Helical" evidence="7">
    <location>
        <begin position="410"/>
        <end position="429"/>
    </location>
</feature>
<feature type="transmembrane region" description="Helical" evidence="7">
    <location>
        <begin position="498"/>
        <end position="520"/>
    </location>
</feature>
<keyword evidence="5 7" id="KW-0472">Membrane</keyword>
<feature type="transmembrane region" description="Helical" evidence="7">
    <location>
        <begin position="111"/>
        <end position="131"/>
    </location>
</feature>
<dbReference type="AlphaFoldDB" id="A0A6A6V2U0"/>
<dbReference type="FunFam" id="1.20.1250.20:FF:001331">
    <property type="entry name" value="Uncharacterized protein"/>
    <property type="match status" value="1"/>
</dbReference>
<comment type="subcellular location">
    <subcellularLocation>
        <location evidence="1">Membrane</location>
        <topology evidence="1">Multi-pass membrane protein</topology>
    </subcellularLocation>
</comment>
<evidence type="ECO:0000256" key="7">
    <source>
        <dbReference type="SAM" id="Phobius"/>
    </source>
</evidence>
<keyword evidence="10" id="KW-1185">Reference proteome</keyword>
<dbReference type="SUPFAM" id="SSF103473">
    <property type="entry name" value="MFS general substrate transporter"/>
    <property type="match status" value="1"/>
</dbReference>
<evidence type="ECO:0000259" key="8">
    <source>
        <dbReference type="PROSITE" id="PS50850"/>
    </source>
</evidence>
<feature type="transmembrane region" description="Helical" evidence="7">
    <location>
        <begin position="343"/>
        <end position="365"/>
    </location>
</feature>
<evidence type="ECO:0000256" key="1">
    <source>
        <dbReference type="ARBA" id="ARBA00004141"/>
    </source>
</evidence>
<feature type="transmembrane region" description="Helical" evidence="7">
    <location>
        <begin position="86"/>
        <end position="104"/>
    </location>
</feature>
<evidence type="ECO:0000313" key="9">
    <source>
        <dbReference type="EMBL" id="KAF2744878.1"/>
    </source>
</evidence>
<keyword evidence="2" id="KW-0813">Transport</keyword>
<sequence length="599" mass="67074">MRQTYELVSSNPDDQTLAMRHISPRASPCDDASLHKRTHRKLDIYLLPFLALLFLFNSLDKSNIGNAETAHFTRDVGLRKQDLNTAVAFFFAFFVSLQPVGAALGRRYGVVRWVPCCMVLWGLATVMHVWVKKRWQLFALRSAIGCLEAGFYPLTVSYLSLFYPRFEFARRLSLFYGQAAVGGALGGSLSWLVFSRFPLDQPMKKGDWKAWQVLFLVEGSLTIVIACTAFFWLPHNPETCWFLTDEERKCAAHRVLDDRASESRTPISSDVPTDDNDDHNNHDNHDDNDHHDHHEINETSPSSLSRDAESHTLLTASSYPKPAQQTDTGLTPHDILSALTSPWIYHILFANSLSSIPVYAFQVFLPLVLTSIKHTSPALTNLLTVPPYICGAMTLYIFSSYSDRTRRRFAGIHVSLGVVLLGLFLVVVIPNEWTVVRYLALCVLLSGTFIASPLTVAWIADNTPSPGKRAVLLGINGWGNVAGVFSALIFAPRYAEDGYVVSFLYCVIAVVLAAAGYVLLERRVRAENARRRLLVDSWCEDVIRLEGREGLGTVEVGWSTRAMGTLEGRKGVEGLMRWLKNAKAGEREGDERLTFMYGF</sequence>
<evidence type="ECO:0000313" key="10">
    <source>
        <dbReference type="Proteomes" id="UP000799440"/>
    </source>
</evidence>
<dbReference type="Gene3D" id="1.20.1250.20">
    <property type="entry name" value="MFS general substrate transporter like domains"/>
    <property type="match status" value="2"/>
</dbReference>
<feature type="compositionally biased region" description="Basic and acidic residues" evidence="6">
    <location>
        <begin position="278"/>
        <end position="297"/>
    </location>
</feature>
<organism evidence="9 10">
    <name type="scientific">Sporormia fimetaria CBS 119925</name>
    <dbReference type="NCBI Taxonomy" id="1340428"/>
    <lineage>
        <taxon>Eukaryota</taxon>
        <taxon>Fungi</taxon>
        <taxon>Dikarya</taxon>
        <taxon>Ascomycota</taxon>
        <taxon>Pezizomycotina</taxon>
        <taxon>Dothideomycetes</taxon>
        <taxon>Pleosporomycetidae</taxon>
        <taxon>Pleosporales</taxon>
        <taxon>Sporormiaceae</taxon>
        <taxon>Sporormia</taxon>
    </lineage>
</organism>
<evidence type="ECO:0000256" key="3">
    <source>
        <dbReference type="ARBA" id="ARBA00022692"/>
    </source>
</evidence>
<feature type="transmembrane region" description="Helical" evidence="7">
    <location>
        <begin position="471"/>
        <end position="492"/>
    </location>
</feature>
<evidence type="ECO:0000256" key="4">
    <source>
        <dbReference type="ARBA" id="ARBA00022989"/>
    </source>
</evidence>
<gene>
    <name evidence="9" type="ORF">M011DRAFT_470182</name>
</gene>
<keyword evidence="4 7" id="KW-1133">Transmembrane helix</keyword>
<keyword evidence="3 7" id="KW-0812">Transmembrane</keyword>
<proteinExistence type="predicted"/>
<dbReference type="InterPro" id="IPR011701">
    <property type="entry name" value="MFS"/>
</dbReference>
<dbReference type="PANTHER" id="PTHR43791">
    <property type="entry name" value="PERMEASE-RELATED"/>
    <property type="match status" value="1"/>
</dbReference>
<evidence type="ECO:0000256" key="6">
    <source>
        <dbReference type="SAM" id="MobiDB-lite"/>
    </source>
</evidence>
<dbReference type="OrthoDB" id="2985014at2759"/>
<reference evidence="9" key="1">
    <citation type="journal article" date="2020" name="Stud. Mycol.">
        <title>101 Dothideomycetes genomes: a test case for predicting lifestyles and emergence of pathogens.</title>
        <authorList>
            <person name="Haridas S."/>
            <person name="Albert R."/>
            <person name="Binder M."/>
            <person name="Bloem J."/>
            <person name="Labutti K."/>
            <person name="Salamov A."/>
            <person name="Andreopoulos B."/>
            <person name="Baker S."/>
            <person name="Barry K."/>
            <person name="Bills G."/>
            <person name="Bluhm B."/>
            <person name="Cannon C."/>
            <person name="Castanera R."/>
            <person name="Culley D."/>
            <person name="Daum C."/>
            <person name="Ezra D."/>
            <person name="Gonzalez J."/>
            <person name="Henrissat B."/>
            <person name="Kuo A."/>
            <person name="Liang C."/>
            <person name="Lipzen A."/>
            <person name="Lutzoni F."/>
            <person name="Magnuson J."/>
            <person name="Mondo S."/>
            <person name="Nolan M."/>
            <person name="Ohm R."/>
            <person name="Pangilinan J."/>
            <person name="Park H.-J."/>
            <person name="Ramirez L."/>
            <person name="Alfaro M."/>
            <person name="Sun H."/>
            <person name="Tritt A."/>
            <person name="Yoshinaga Y."/>
            <person name="Zwiers L.-H."/>
            <person name="Turgeon B."/>
            <person name="Goodwin S."/>
            <person name="Spatafora J."/>
            <person name="Crous P."/>
            <person name="Grigoriev I."/>
        </authorList>
    </citation>
    <scope>NUCLEOTIDE SEQUENCE</scope>
    <source>
        <strain evidence="9">CBS 119925</strain>
    </source>
</reference>
<dbReference type="GO" id="GO:0022857">
    <property type="term" value="F:transmembrane transporter activity"/>
    <property type="evidence" value="ECO:0007669"/>
    <property type="project" value="InterPro"/>
</dbReference>
<dbReference type="PROSITE" id="PS50850">
    <property type="entry name" value="MFS"/>
    <property type="match status" value="1"/>
</dbReference>
<feature type="transmembrane region" description="Helical" evidence="7">
    <location>
        <begin position="137"/>
        <end position="162"/>
    </location>
</feature>
<dbReference type="GO" id="GO:0016020">
    <property type="term" value="C:membrane"/>
    <property type="evidence" value="ECO:0007669"/>
    <property type="project" value="UniProtKB-SubCell"/>
</dbReference>
<evidence type="ECO:0000256" key="5">
    <source>
        <dbReference type="ARBA" id="ARBA00023136"/>
    </source>
</evidence>
<dbReference type="Proteomes" id="UP000799440">
    <property type="component" value="Unassembled WGS sequence"/>
</dbReference>
<dbReference type="EMBL" id="MU006586">
    <property type="protein sequence ID" value="KAF2744878.1"/>
    <property type="molecule type" value="Genomic_DNA"/>
</dbReference>
<feature type="transmembrane region" description="Helical" evidence="7">
    <location>
        <begin position="377"/>
        <end position="398"/>
    </location>
</feature>
<evidence type="ECO:0000256" key="2">
    <source>
        <dbReference type="ARBA" id="ARBA00022448"/>
    </source>
</evidence>
<dbReference type="InterPro" id="IPR020846">
    <property type="entry name" value="MFS_dom"/>
</dbReference>
<feature type="transmembrane region" description="Helical" evidence="7">
    <location>
        <begin position="174"/>
        <end position="194"/>
    </location>
</feature>
<name>A0A6A6V2U0_9PLEO</name>
<dbReference type="PANTHER" id="PTHR43791:SF21">
    <property type="entry name" value="MAJOR FACILITATOR SUPERFAMILY (MFS) PROFILE DOMAIN-CONTAINING PROTEIN"/>
    <property type="match status" value="1"/>
</dbReference>
<dbReference type="InterPro" id="IPR036259">
    <property type="entry name" value="MFS_trans_sf"/>
</dbReference>
<feature type="domain" description="Major facilitator superfamily (MFS) profile" evidence="8">
    <location>
        <begin position="46"/>
        <end position="525"/>
    </location>
</feature>
<protein>
    <submittedName>
        <fullName evidence="9">MFS general substrate transporter</fullName>
    </submittedName>
</protein>
<feature type="region of interest" description="Disordered" evidence="6">
    <location>
        <begin position="261"/>
        <end position="307"/>
    </location>
</feature>
<dbReference type="Pfam" id="PF07690">
    <property type="entry name" value="MFS_1"/>
    <property type="match status" value="2"/>
</dbReference>
<feature type="transmembrane region" description="Helical" evidence="7">
    <location>
        <begin position="214"/>
        <end position="233"/>
    </location>
</feature>
<accession>A0A6A6V2U0</accession>
<feature type="transmembrane region" description="Helical" evidence="7">
    <location>
        <begin position="435"/>
        <end position="459"/>
    </location>
</feature>